<dbReference type="CTD" id="51264"/>
<evidence type="ECO:0000313" key="1">
    <source>
        <dbReference type="Proteomes" id="UP000504640"/>
    </source>
</evidence>
<keyword evidence="1" id="KW-1185">Reference proteome</keyword>
<name>A0A6J3I0T0_SAPAP</name>
<dbReference type="GO" id="GO:0005840">
    <property type="term" value="C:ribosome"/>
    <property type="evidence" value="ECO:0007669"/>
    <property type="project" value="UniProtKB-KW"/>
</dbReference>
<accession>A0A6J3I0T0</accession>
<dbReference type="AlphaFoldDB" id="A0A6J3I0T0"/>
<gene>
    <name evidence="2" type="primary">MRPL27</name>
</gene>
<proteinExistence type="predicted"/>
<protein>
    <submittedName>
        <fullName evidence="2">39S ribosomal protein L27, mitochondrial isoform X3</fullName>
    </submittedName>
</protein>
<dbReference type="GeneID" id="116552983"/>
<dbReference type="RefSeq" id="XP_032135880.1">
    <property type="nucleotide sequence ID" value="XM_032279989.1"/>
</dbReference>
<sequence>MRGVGQAGPCPISSAPLRLAVRCRDSWTPWPPRRCRLVLRRQALPNPLARDRGYSPATSPASLSTATQDPEVELLISEVEPFGNRKLVNASMASAVLALRIRTAGNGTRYILAEPPSGYSSCRQICFQEDGW</sequence>
<reference evidence="2" key="1">
    <citation type="submission" date="2025-08" db="UniProtKB">
        <authorList>
            <consortium name="RefSeq"/>
        </authorList>
    </citation>
    <scope>IDENTIFICATION</scope>
    <source>
        <tissue evidence="2">Blood</tissue>
    </source>
</reference>
<keyword evidence="2" id="KW-0687">Ribonucleoprotein</keyword>
<evidence type="ECO:0000313" key="2">
    <source>
        <dbReference type="RefSeq" id="XP_032135880.1"/>
    </source>
</evidence>
<organism evidence="1 2">
    <name type="scientific">Sapajus apella</name>
    <name type="common">Brown-capped capuchin</name>
    <name type="synonym">Cebus apella</name>
    <dbReference type="NCBI Taxonomy" id="9515"/>
    <lineage>
        <taxon>Eukaryota</taxon>
        <taxon>Metazoa</taxon>
        <taxon>Chordata</taxon>
        <taxon>Craniata</taxon>
        <taxon>Vertebrata</taxon>
        <taxon>Euteleostomi</taxon>
        <taxon>Mammalia</taxon>
        <taxon>Eutheria</taxon>
        <taxon>Euarchontoglires</taxon>
        <taxon>Primates</taxon>
        <taxon>Haplorrhini</taxon>
        <taxon>Platyrrhini</taxon>
        <taxon>Cebidae</taxon>
        <taxon>Cebinae</taxon>
        <taxon>Sapajus</taxon>
    </lineage>
</organism>
<keyword evidence="2" id="KW-0689">Ribosomal protein</keyword>
<dbReference type="Proteomes" id="UP000504640">
    <property type="component" value="Unplaced"/>
</dbReference>